<gene>
    <name evidence="1" type="ORF">BDN70DRAFT_924561</name>
</gene>
<keyword evidence="2" id="KW-1185">Reference proteome</keyword>
<dbReference type="Gene3D" id="3.80.10.10">
    <property type="entry name" value="Ribonuclease Inhibitor"/>
    <property type="match status" value="1"/>
</dbReference>
<reference evidence="1" key="1">
    <citation type="submission" date="2020-11" db="EMBL/GenBank/DDBJ databases">
        <authorList>
            <consortium name="DOE Joint Genome Institute"/>
            <person name="Ahrendt S."/>
            <person name="Riley R."/>
            <person name="Andreopoulos W."/>
            <person name="Labutti K."/>
            <person name="Pangilinan J."/>
            <person name="Ruiz-Duenas F.J."/>
            <person name="Barrasa J.M."/>
            <person name="Sanchez-Garcia M."/>
            <person name="Camarero S."/>
            <person name="Miyauchi S."/>
            <person name="Serrano A."/>
            <person name="Linde D."/>
            <person name="Babiker R."/>
            <person name="Drula E."/>
            <person name="Ayuso-Fernandez I."/>
            <person name="Pacheco R."/>
            <person name="Padilla G."/>
            <person name="Ferreira P."/>
            <person name="Barriuso J."/>
            <person name="Kellner H."/>
            <person name="Castanera R."/>
            <person name="Alfaro M."/>
            <person name="Ramirez L."/>
            <person name="Pisabarro A.G."/>
            <person name="Kuo A."/>
            <person name="Tritt A."/>
            <person name="Lipzen A."/>
            <person name="He G."/>
            <person name="Yan M."/>
            <person name="Ng V."/>
            <person name="Cullen D."/>
            <person name="Martin F."/>
            <person name="Rosso M.-N."/>
            <person name="Henrissat B."/>
            <person name="Hibbett D."/>
            <person name="Martinez A.T."/>
            <person name="Grigoriev I.V."/>
        </authorList>
    </citation>
    <scope>NUCLEOTIDE SEQUENCE</scope>
    <source>
        <strain evidence="1">CIRM-BRFM 674</strain>
    </source>
</reference>
<dbReference type="OrthoDB" id="3067634at2759"/>
<comment type="caution">
    <text evidence="1">The sequence shown here is derived from an EMBL/GenBank/DDBJ whole genome shotgun (WGS) entry which is preliminary data.</text>
</comment>
<sequence>MCLAHRSFVPICQKIIFEHVAIYPDIYRLFNLLLILNASPHLASYIRFLIVNFNDNMLCSLPEGLGTYAILVKINNLRHLRISRGLPSFFSTGYDWKTLGPQFIAQLLRLISLPSLESLAMCEFKNFPFHGLLQLKNSPSLRILELRNFGLDPDVSQASSIDALQLAAPPSRSLLIWTVSHRSVTSVEALTTGGSKSRYRNHLIFDLTQLRKFHTQWDNLDEASAGKSVIESAPNIEELVCLLPRYSSNFVDFDGLAQSILERPFEALRSLDLIVMEDITEEAEADPFNSTITALTKLSGGIPRLEKLIIRFFYFLLSDEELQDLLRDLDERLVLLDEVFANRSDFSSLHTVSIRFFFTVADDKPDEEDVEDYKDRCRRIEVNNLDNLRKLERQTESGFDFDFAFLLGWEY</sequence>
<dbReference type="Proteomes" id="UP000807469">
    <property type="component" value="Unassembled WGS sequence"/>
</dbReference>
<evidence type="ECO:0000313" key="2">
    <source>
        <dbReference type="Proteomes" id="UP000807469"/>
    </source>
</evidence>
<accession>A0A9P5YV87</accession>
<organism evidence="1 2">
    <name type="scientific">Pholiota conissans</name>
    <dbReference type="NCBI Taxonomy" id="109636"/>
    <lineage>
        <taxon>Eukaryota</taxon>
        <taxon>Fungi</taxon>
        <taxon>Dikarya</taxon>
        <taxon>Basidiomycota</taxon>
        <taxon>Agaricomycotina</taxon>
        <taxon>Agaricomycetes</taxon>
        <taxon>Agaricomycetidae</taxon>
        <taxon>Agaricales</taxon>
        <taxon>Agaricineae</taxon>
        <taxon>Strophariaceae</taxon>
        <taxon>Pholiota</taxon>
    </lineage>
</organism>
<dbReference type="SUPFAM" id="SSF52047">
    <property type="entry name" value="RNI-like"/>
    <property type="match status" value="1"/>
</dbReference>
<dbReference type="EMBL" id="MU155376">
    <property type="protein sequence ID" value="KAF9474485.1"/>
    <property type="molecule type" value="Genomic_DNA"/>
</dbReference>
<evidence type="ECO:0000313" key="1">
    <source>
        <dbReference type="EMBL" id="KAF9474485.1"/>
    </source>
</evidence>
<dbReference type="InterPro" id="IPR032675">
    <property type="entry name" value="LRR_dom_sf"/>
</dbReference>
<protein>
    <submittedName>
        <fullName evidence="1">Uncharacterized protein</fullName>
    </submittedName>
</protein>
<dbReference type="AlphaFoldDB" id="A0A9P5YV87"/>
<proteinExistence type="predicted"/>
<name>A0A9P5YV87_9AGAR</name>